<accession>A0ABY3CE20</accession>
<keyword evidence="11" id="KW-0902">Two-component regulatory system</keyword>
<dbReference type="PANTHER" id="PTHR45569:SF1">
    <property type="entry name" value="SENSOR PROTEIN KDPD"/>
    <property type="match status" value="1"/>
</dbReference>
<evidence type="ECO:0000256" key="9">
    <source>
        <dbReference type="ARBA" id="ARBA00022840"/>
    </source>
</evidence>
<evidence type="ECO:0000256" key="2">
    <source>
        <dbReference type="ARBA" id="ARBA00004141"/>
    </source>
</evidence>
<dbReference type="Gene3D" id="1.10.287.130">
    <property type="match status" value="1"/>
</dbReference>
<sequence length="530" mass="58265">MILSVERTLLKSTSKAAEKLFDYHHSESPSHGHWLWGIAIPLLLTLIDWPFREILTTSNILMFYLLGVFFVAIRFGFWPSILASLTNAGAFAYFFAPPIFSFAIAEPENLAGLAVTMVVGTVTSKLAENVRHQARVAEQRERRVSALYRLSKELAEARLETEIIEIGVRHIYAEFGGRNTFLFPDRNGLLCYADEPPLDISLQGANLSVARWVFNHGQMADKGTDTFSDSSIYVPLNGSTGTIGVLALEQINLPGIFFAEQRQLLDTFVNQIVHTLERANLAEKAKEATLKMQAETLRNSLLSSISHDLRTPLATIVCAASTLETDTGQLDEDRKRKLAGAISEEAQRMSDLTTKILEMARLEAGEVVLNRQWYAPEEIVGSALRRLDKKLKSRQVNVTMTDGQALIYVDAVLLQQVIVNLLDNADKYSPPGLPIGISVETAPSGLSIAVADSGLGIPEHLQEKIFDKFFRIHAESAQSGVGLGLSICRAIVEAHGGKIHATNRSIGGAVFQLHLPVSEAPPIIDPEEKS</sequence>
<dbReference type="SUPFAM" id="SSF55781">
    <property type="entry name" value="GAF domain-like"/>
    <property type="match status" value="1"/>
</dbReference>
<dbReference type="PANTHER" id="PTHR45569">
    <property type="entry name" value="SENSOR PROTEIN KDPD"/>
    <property type="match status" value="1"/>
</dbReference>
<proteinExistence type="predicted"/>
<keyword evidence="7" id="KW-0547">Nucleotide-binding</keyword>
<dbReference type="InterPro" id="IPR004358">
    <property type="entry name" value="Sig_transdc_His_kin-like_C"/>
</dbReference>
<dbReference type="SMART" id="SM00388">
    <property type="entry name" value="HisKA"/>
    <property type="match status" value="1"/>
</dbReference>
<evidence type="ECO:0000256" key="10">
    <source>
        <dbReference type="ARBA" id="ARBA00022989"/>
    </source>
</evidence>
<evidence type="ECO:0000313" key="15">
    <source>
        <dbReference type="EMBL" id="TRX01018.1"/>
    </source>
</evidence>
<protein>
    <recommendedName>
        <fullName evidence="3">histidine kinase</fullName>
        <ecNumber evidence="3">2.7.13.3</ecNumber>
    </recommendedName>
</protein>
<dbReference type="Gene3D" id="1.20.120.620">
    <property type="entry name" value="Backbone structure of the membrane domain of e. Coli histidine kinase receptor kdpd"/>
    <property type="match status" value="1"/>
</dbReference>
<gene>
    <name evidence="15" type="ORF">EKO24_004415</name>
</gene>
<dbReference type="PROSITE" id="PS50109">
    <property type="entry name" value="HIS_KIN"/>
    <property type="match status" value="1"/>
</dbReference>
<comment type="subcellular location">
    <subcellularLocation>
        <location evidence="2">Membrane</location>
        <topology evidence="2">Multi-pass membrane protein</topology>
    </subcellularLocation>
</comment>
<feature type="transmembrane region" description="Helical" evidence="13">
    <location>
        <begin position="33"/>
        <end position="51"/>
    </location>
</feature>
<dbReference type="CDD" id="cd00075">
    <property type="entry name" value="HATPase"/>
    <property type="match status" value="1"/>
</dbReference>
<keyword evidence="12 13" id="KW-0472">Membrane</keyword>
<dbReference type="Gene3D" id="3.30.565.10">
    <property type="entry name" value="Histidine kinase-like ATPase, C-terminal domain"/>
    <property type="match status" value="1"/>
</dbReference>
<name>A0ABY3CE20_9GAMM</name>
<keyword evidence="10 13" id="KW-1133">Transmembrane helix</keyword>
<evidence type="ECO:0000256" key="7">
    <source>
        <dbReference type="ARBA" id="ARBA00022741"/>
    </source>
</evidence>
<dbReference type="SUPFAM" id="SSF55874">
    <property type="entry name" value="ATPase domain of HSP90 chaperone/DNA topoisomerase II/histidine kinase"/>
    <property type="match status" value="1"/>
</dbReference>
<dbReference type="SMART" id="SM00387">
    <property type="entry name" value="HATPase_c"/>
    <property type="match status" value="1"/>
</dbReference>
<dbReference type="InterPro" id="IPR029016">
    <property type="entry name" value="GAF-like_dom_sf"/>
</dbReference>
<dbReference type="InterPro" id="IPR025201">
    <property type="entry name" value="KdpD_TM"/>
</dbReference>
<organism evidence="15 16">
    <name type="scientific">Candidatus Methylobacter oryzae</name>
    <dbReference type="NCBI Taxonomy" id="2497749"/>
    <lineage>
        <taxon>Bacteria</taxon>
        <taxon>Pseudomonadati</taxon>
        <taxon>Pseudomonadota</taxon>
        <taxon>Gammaproteobacteria</taxon>
        <taxon>Methylococcales</taxon>
        <taxon>Methylococcaceae</taxon>
        <taxon>Methylobacter</taxon>
    </lineage>
</organism>
<evidence type="ECO:0000259" key="14">
    <source>
        <dbReference type="PROSITE" id="PS50109"/>
    </source>
</evidence>
<keyword evidence="4" id="KW-0597">Phosphoprotein</keyword>
<keyword evidence="9" id="KW-0067">ATP-binding</keyword>
<feature type="transmembrane region" description="Helical" evidence="13">
    <location>
        <begin position="63"/>
        <end position="96"/>
    </location>
</feature>
<dbReference type="Pfam" id="PF00512">
    <property type="entry name" value="HisKA"/>
    <property type="match status" value="1"/>
</dbReference>
<evidence type="ECO:0000256" key="12">
    <source>
        <dbReference type="ARBA" id="ARBA00023136"/>
    </source>
</evidence>
<evidence type="ECO:0000256" key="5">
    <source>
        <dbReference type="ARBA" id="ARBA00022679"/>
    </source>
</evidence>
<evidence type="ECO:0000256" key="6">
    <source>
        <dbReference type="ARBA" id="ARBA00022692"/>
    </source>
</evidence>
<dbReference type="InterPro" id="IPR005467">
    <property type="entry name" value="His_kinase_dom"/>
</dbReference>
<evidence type="ECO:0000256" key="4">
    <source>
        <dbReference type="ARBA" id="ARBA00022553"/>
    </source>
</evidence>
<dbReference type="SUPFAM" id="SSF47384">
    <property type="entry name" value="Homodimeric domain of signal transducing histidine kinase"/>
    <property type="match status" value="1"/>
</dbReference>
<dbReference type="Pfam" id="PF13493">
    <property type="entry name" value="DUF4118"/>
    <property type="match status" value="1"/>
</dbReference>
<dbReference type="InterPro" id="IPR038318">
    <property type="entry name" value="KdpD_sf"/>
</dbReference>
<feature type="domain" description="Histidine kinase" evidence="14">
    <location>
        <begin position="304"/>
        <end position="519"/>
    </location>
</feature>
<dbReference type="InterPro" id="IPR036890">
    <property type="entry name" value="HATPase_C_sf"/>
</dbReference>
<evidence type="ECO:0000256" key="3">
    <source>
        <dbReference type="ARBA" id="ARBA00012438"/>
    </source>
</evidence>
<dbReference type="CDD" id="cd00082">
    <property type="entry name" value="HisKA"/>
    <property type="match status" value="1"/>
</dbReference>
<evidence type="ECO:0000256" key="8">
    <source>
        <dbReference type="ARBA" id="ARBA00022777"/>
    </source>
</evidence>
<keyword evidence="5" id="KW-0808">Transferase</keyword>
<keyword evidence="8" id="KW-0418">Kinase</keyword>
<dbReference type="Proteomes" id="UP000733744">
    <property type="component" value="Unassembled WGS sequence"/>
</dbReference>
<comment type="caution">
    <text evidence="15">The sequence shown here is derived from an EMBL/GenBank/DDBJ whole genome shotgun (WGS) entry which is preliminary data.</text>
</comment>
<keyword evidence="16" id="KW-1185">Reference proteome</keyword>
<dbReference type="EMBL" id="RYFG02000023">
    <property type="protein sequence ID" value="TRX01018.1"/>
    <property type="molecule type" value="Genomic_DNA"/>
</dbReference>
<dbReference type="InterPro" id="IPR003661">
    <property type="entry name" value="HisK_dim/P_dom"/>
</dbReference>
<evidence type="ECO:0000256" key="11">
    <source>
        <dbReference type="ARBA" id="ARBA00023012"/>
    </source>
</evidence>
<evidence type="ECO:0000256" key="13">
    <source>
        <dbReference type="SAM" id="Phobius"/>
    </source>
</evidence>
<dbReference type="Gene3D" id="3.30.450.40">
    <property type="match status" value="1"/>
</dbReference>
<evidence type="ECO:0000313" key="16">
    <source>
        <dbReference type="Proteomes" id="UP000733744"/>
    </source>
</evidence>
<dbReference type="PRINTS" id="PR00344">
    <property type="entry name" value="BCTRLSENSOR"/>
</dbReference>
<keyword evidence="6 13" id="KW-0812">Transmembrane</keyword>
<dbReference type="EC" id="2.7.13.3" evidence="3"/>
<dbReference type="InterPro" id="IPR003594">
    <property type="entry name" value="HATPase_dom"/>
</dbReference>
<reference evidence="15 16" key="1">
    <citation type="journal article" date="2019" name="Antonie Van Leeuwenhoek">
        <title>Description of 'Ca. Methylobacter oryzae' KRF1, a novel species from the environmentally important Methylobacter clade 2.</title>
        <authorList>
            <person name="Khatri K."/>
            <person name="Mohite J.A."/>
            <person name="Pandit P.S."/>
            <person name="Bahulikar R."/>
            <person name="Rahalkar M.C."/>
        </authorList>
    </citation>
    <scope>NUCLEOTIDE SEQUENCE [LARGE SCALE GENOMIC DNA]</scope>
    <source>
        <strain evidence="15 16">KRF1</strain>
    </source>
</reference>
<dbReference type="Pfam" id="PF02518">
    <property type="entry name" value="HATPase_c"/>
    <property type="match status" value="1"/>
</dbReference>
<dbReference type="InterPro" id="IPR052023">
    <property type="entry name" value="Histidine_kinase_KdpD"/>
</dbReference>
<comment type="catalytic activity">
    <reaction evidence="1">
        <text>ATP + protein L-histidine = ADP + protein N-phospho-L-histidine.</text>
        <dbReference type="EC" id="2.7.13.3"/>
    </reaction>
</comment>
<evidence type="ECO:0000256" key="1">
    <source>
        <dbReference type="ARBA" id="ARBA00000085"/>
    </source>
</evidence>
<dbReference type="InterPro" id="IPR036097">
    <property type="entry name" value="HisK_dim/P_sf"/>
</dbReference>